<sequence length="223" mass="23688">MRASTAAVGDPHGIGTVTARLPLDSGQDLKVVPVARITRVAMAGDWPVPAFTPALLPDDDVNDAGFSAVWTVPHLARRIPQVDRGDRLVHPVQQIPIGLAQSTVVLHMVAYVEPAGFTAAYVGSAAAIVALFGWIGLRLGRRTWVPGGLLIVLYVALCLILRSTDLALLEGAMLAFAELTPTIVLTRNEDWCGPGRSLQRRAPARSQAKADSSAISTMSPKDD</sequence>
<keyword evidence="2" id="KW-0472">Membrane</keyword>
<keyword evidence="4" id="KW-1185">Reference proteome</keyword>
<dbReference type="Proteomes" id="UP000048908">
    <property type="component" value="Unassembled WGS sequence"/>
</dbReference>
<evidence type="ECO:0000256" key="2">
    <source>
        <dbReference type="SAM" id="Phobius"/>
    </source>
</evidence>
<dbReference type="EMBL" id="CXPG01000020">
    <property type="protein sequence ID" value="CTQ33369.1"/>
    <property type="molecule type" value="Genomic_DNA"/>
</dbReference>
<dbReference type="OrthoDB" id="9791851at2"/>
<feature type="compositionally biased region" description="Polar residues" evidence="1">
    <location>
        <begin position="209"/>
        <end position="223"/>
    </location>
</feature>
<dbReference type="RefSeq" id="WP_055682786.1">
    <property type="nucleotide sequence ID" value="NZ_CXPG01000020.1"/>
</dbReference>
<keyword evidence="2" id="KW-0812">Transmembrane</keyword>
<dbReference type="Pfam" id="PF06123">
    <property type="entry name" value="CreD"/>
    <property type="match status" value="2"/>
</dbReference>
<protein>
    <submittedName>
        <fullName evidence="3">Inner membrane protein</fullName>
    </submittedName>
</protein>
<evidence type="ECO:0000313" key="4">
    <source>
        <dbReference type="Proteomes" id="UP000048908"/>
    </source>
</evidence>
<reference evidence="3 4" key="1">
    <citation type="submission" date="2015-07" db="EMBL/GenBank/DDBJ databases">
        <authorList>
            <person name="Noorani M."/>
        </authorList>
    </citation>
    <scope>NUCLEOTIDE SEQUENCE [LARGE SCALE GENOMIC DNA]</scope>
    <source>
        <strain evidence="3 4">CECT 5088</strain>
    </source>
</reference>
<feature type="transmembrane region" description="Helical" evidence="2">
    <location>
        <begin position="115"/>
        <end position="137"/>
    </location>
</feature>
<dbReference type="PANTHER" id="PTHR30092:SF0">
    <property type="entry name" value="INNER MEMBRANE PROTEIN CRED"/>
    <property type="match status" value="1"/>
</dbReference>
<name>A0A0M6XQF0_9RHOB</name>
<organism evidence="3 4">
    <name type="scientific">Jannaschia rubra</name>
    <dbReference type="NCBI Taxonomy" id="282197"/>
    <lineage>
        <taxon>Bacteria</taxon>
        <taxon>Pseudomonadati</taxon>
        <taxon>Pseudomonadota</taxon>
        <taxon>Alphaproteobacteria</taxon>
        <taxon>Rhodobacterales</taxon>
        <taxon>Roseobacteraceae</taxon>
        <taxon>Jannaschia</taxon>
    </lineage>
</organism>
<evidence type="ECO:0000313" key="3">
    <source>
        <dbReference type="EMBL" id="CTQ33369.1"/>
    </source>
</evidence>
<dbReference type="GO" id="GO:0005886">
    <property type="term" value="C:plasma membrane"/>
    <property type="evidence" value="ECO:0007669"/>
    <property type="project" value="TreeGrafter"/>
</dbReference>
<evidence type="ECO:0000256" key="1">
    <source>
        <dbReference type="SAM" id="MobiDB-lite"/>
    </source>
</evidence>
<keyword evidence="2" id="KW-1133">Transmembrane helix</keyword>
<accession>A0A0M6XQF0</accession>
<dbReference type="AlphaFoldDB" id="A0A0M6XQF0"/>
<dbReference type="InterPro" id="IPR010364">
    <property type="entry name" value="Uncharacterised_IM_CreD"/>
</dbReference>
<feature type="region of interest" description="Disordered" evidence="1">
    <location>
        <begin position="196"/>
        <end position="223"/>
    </location>
</feature>
<dbReference type="PANTHER" id="PTHR30092">
    <property type="entry name" value="INNER MEMBRANE PROTEIN CRED"/>
    <property type="match status" value="1"/>
</dbReference>
<gene>
    <name evidence="3" type="ORF">JAN5088_02151</name>
</gene>
<proteinExistence type="predicted"/>
<feature type="transmembrane region" description="Helical" evidence="2">
    <location>
        <begin position="143"/>
        <end position="161"/>
    </location>
</feature>